<feature type="compositionally biased region" description="Polar residues" evidence="2">
    <location>
        <begin position="11"/>
        <end position="25"/>
    </location>
</feature>
<dbReference type="OrthoDB" id="18978at2759"/>
<gene>
    <name evidence="4" type="ORF">Vbra_17455</name>
</gene>
<dbReference type="InterPro" id="IPR007701">
    <property type="entry name" value="Interferon-rel_develop_reg_N"/>
</dbReference>
<keyword evidence="5" id="KW-1185">Reference proteome</keyword>
<dbReference type="InterPro" id="IPR016024">
    <property type="entry name" value="ARM-type_fold"/>
</dbReference>
<reference evidence="4 5" key="1">
    <citation type="submission" date="2014-11" db="EMBL/GenBank/DDBJ databases">
        <authorList>
            <person name="Zhu J."/>
            <person name="Qi W."/>
            <person name="Song R."/>
        </authorList>
    </citation>
    <scope>NUCLEOTIDE SEQUENCE [LARGE SCALE GENOMIC DNA]</scope>
</reference>
<accession>A0A0G4GDE6</accession>
<proteinExistence type="inferred from homology"/>
<name>A0A0G4GDE6_VITBC</name>
<feature type="region of interest" description="Disordered" evidence="2">
    <location>
        <begin position="38"/>
        <end position="77"/>
    </location>
</feature>
<organism evidence="4 5">
    <name type="scientific">Vitrella brassicaformis (strain CCMP3155)</name>
    <dbReference type="NCBI Taxonomy" id="1169540"/>
    <lineage>
        <taxon>Eukaryota</taxon>
        <taxon>Sar</taxon>
        <taxon>Alveolata</taxon>
        <taxon>Colpodellida</taxon>
        <taxon>Vitrellaceae</taxon>
        <taxon>Vitrella</taxon>
    </lineage>
</organism>
<dbReference type="AlphaFoldDB" id="A0A0G4GDE6"/>
<comment type="similarity">
    <text evidence="1">Belongs to the IFRD family.</text>
</comment>
<feature type="compositionally biased region" description="Basic residues" evidence="2">
    <location>
        <begin position="1"/>
        <end position="10"/>
    </location>
</feature>
<evidence type="ECO:0000313" key="5">
    <source>
        <dbReference type="Proteomes" id="UP000041254"/>
    </source>
</evidence>
<dbReference type="Proteomes" id="UP000041254">
    <property type="component" value="Unassembled WGS sequence"/>
</dbReference>
<evidence type="ECO:0000313" key="4">
    <source>
        <dbReference type="EMBL" id="CEM27328.1"/>
    </source>
</evidence>
<feature type="region of interest" description="Disordered" evidence="2">
    <location>
        <begin position="445"/>
        <end position="465"/>
    </location>
</feature>
<feature type="domain" description="Interferon-related developmental regulator N-terminal" evidence="3">
    <location>
        <begin position="69"/>
        <end position="349"/>
    </location>
</feature>
<sequence length="465" mass="51377">MPKGKPKRQRTPQQNDTDYLSDSTYCSERTERTIGAMGGQFEDEEPSEFGFFSKTRDTAAPSDASPPRAEESTTGSAGSFEELLEQLAAKRGSTRIAALDGALKLLRKEYADEVVSGCTETILSRLCGCIKKGDAKEAVLACDVLGVVLITLGSPALSAGQYEYCVGNVQRSYASQRSPQVKSRIATVLALMAFLGCDDDTKVHEMVEWMRARAAHIDLSKTEKEGDSESVQCEGILDGWTLLSSLQPPRDLADITQSPASDLWDLAFRGLHGQSVDLRSTAGSSLALMLEAKWRAEDSDTTLQELEAVRSEEMALLRQLGGSNTQRTRGLTKDELKEQRATFRQILEVAETGSCSPFKFYMGSRRKELQIATWSAICRYELLKSFLQGGMLPHMQDNPVVRALIRMEDVEGADNGFGAPAVFEESHDGFCTDWRKSEKVRYVSRNRQRQTKQANQGAFFGPIDE</sequence>
<dbReference type="SUPFAM" id="SSF48371">
    <property type="entry name" value="ARM repeat"/>
    <property type="match status" value="1"/>
</dbReference>
<dbReference type="InterPro" id="IPR039777">
    <property type="entry name" value="IFRD"/>
</dbReference>
<dbReference type="InParanoid" id="A0A0G4GDE6"/>
<dbReference type="EMBL" id="CDMY01000635">
    <property type="protein sequence ID" value="CEM27328.1"/>
    <property type="molecule type" value="Genomic_DNA"/>
</dbReference>
<dbReference type="STRING" id="1169540.A0A0G4GDE6"/>
<feature type="region of interest" description="Disordered" evidence="2">
    <location>
        <begin position="1"/>
        <end position="25"/>
    </location>
</feature>
<evidence type="ECO:0000259" key="3">
    <source>
        <dbReference type="Pfam" id="PF05004"/>
    </source>
</evidence>
<evidence type="ECO:0000256" key="1">
    <source>
        <dbReference type="ARBA" id="ARBA00008828"/>
    </source>
</evidence>
<dbReference type="PANTHER" id="PTHR12354:SF1">
    <property type="entry name" value="INTERFERON-RELATED DEVELOPMENTAL REGULATOR 1"/>
    <property type="match status" value="1"/>
</dbReference>
<dbReference type="PANTHER" id="PTHR12354">
    <property type="entry name" value="INTERFERON-RELATED DEVELOPMENTAL REGULATOR"/>
    <property type="match status" value="1"/>
</dbReference>
<protein>
    <recommendedName>
        <fullName evidence="3">Interferon-related developmental regulator N-terminal domain-containing protein</fullName>
    </recommendedName>
</protein>
<dbReference type="OMA" id="QCFEAIF"/>
<evidence type="ECO:0000256" key="2">
    <source>
        <dbReference type="SAM" id="MobiDB-lite"/>
    </source>
</evidence>
<dbReference type="VEuPathDB" id="CryptoDB:Vbra_17455"/>
<dbReference type="Pfam" id="PF05004">
    <property type="entry name" value="IFRD"/>
    <property type="match status" value="1"/>
</dbReference>